<dbReference type="PROSITE" id="PS51257">
    <property type="entry name" value="PROKAR_LIPOPROTEIN"/>
    <property type="match status" value="1"/>
</dbReference>
<dbReference type="Proteomes" id="UP001500051">
    <property type="component" value="Unassembled WGS sequence"/>
</dbReference>
<reference evidence="2" key="1">
    <citation type="journal article" date="2019" name="Int. J. Syst. Evol. Microbiol.">
        <title>The Global Catalogue of Microorganisms (GCM) 10K type strain sequencing project: providing services to taxonomists for standard genome sequencing and annotation.</title>
        <authorList>
            <consortium name="The Broad Institute Genomics Platform"/>
            <consortium name="The Broad Institute Genome Sequencing Center for Infectious Disease"/>
            <person name="Wu L."/>
            <person name="Ma J."/>
        </authorList>
    </citation>
    <scope>NUCLEOTIDE SEQUENCE [LARGE SCALE GENOMIC DNA]</scope>
    <source>
        <strain evidence="2">JCM 16548</strain>
    </source>
</reference>
<proteinExistence type="predicted"/>
<dbReference type="EMBL" id="BAAAYX010000013">
    <property type="protein sequence ID" value="GAA3709790.1"/>
    <property type="molecule type" value="Genomic_DNA"/>
</dbReference>
<accession>A0ABP7DSS0</accession>
<name>A0ABP7DSS0_9ACTN</name>
<sequence>MTLWWRTGVAVVAVATLLGCSATDRGARACTEIGSPAGVAVTVTRDAVPSAARLELRLCQDTCVEQLVDLRPGAVTVGETCTADDPDATCSASSSRDGTLVGFVDALQLRAGPVEISGAWTASGRRTVLAEITVLASATHPNGADCPAGGPQAAVTVTADGLR</sequence>
<gene>
    <name evidence="1" type="ORF">GCM10022204_30130</name>
</gene>
<evidence type="ECO:0000313" key="2">
    <source>
        <dbReference type="Proteomes" id="UP001500051"/>
    </source>
</evidence>
<evidence type="ECO:0000313" key="1">
    <source>
        <dbReference type="EMBL" id="GAA3709790.1"/>
    </source>
</evidence>
<dbReference type="RefSeq" id="WP_344813210.1">
    <property type="nucleotide sequence ID" value="NZ_BAAAYX010000013.1"/>
</dbReference>
<protein>
    <recommendedName>
        <fullName evidence="3">Lipoprotein</fullName>
    </recommendedName>
</protein>
<organism evidence="1 2">
    <name type="scientific">Microlunatus aurantiacus</name>
    <dbReference type="NCBI Taxonomy" id="446786"/>
    <lineage>
        <taxon>Bacteria</taxon>
        <taxon>Bacillati</taxon>
        <taxon>Actinomycetota</taxon>
        <taxon>Actinomycetes</taxon>
        <taxon>Propionibacteriales</taxon>
        <taxon>Propionibacteriaceae</taxon>
        <taxon>Microlunatus</taxon>
    </lineage>
</organism>
<keyword evidence="2" id="KW-1185">Reference proteome</keyword>
<comment type="caution">
    <text evidence="1">The sequence shown here is derived from an EMBL/GenBank/DDBJ whole genome shotgun (WGS) entry which is preliminary data.</text>
</comment>
<evidence type="ECO:0008006" key="3">
    <source>
        <dbReference type="Google" id="ProtNLM"/>
    </source>
</evidence>